<dbReference type="EMBL" id="UOEU01000270">
    <property type="protein sequence ID" value="VAW31684.1"/>
    <property type="molecule type" value="Genomic_DNA"/>
</dbReference>
<dbReference type="InterPro" id="IPR015947">
    <property type="entry name" value="PUA-like_sf"/>
</dbReference>
<dbReference type="AlphaFoldDB" id="A0A3B0VJ49"/>
<dbReference type="GO" id="GO:0006508">
    <property type="term" value="P:proteolysis"/>
    <property type="evidence" value="ECO:0007669"/>
    <property type="project" value="UniProtKB-KW"/>
</dbReference>
<dbReference type="PROSITE" id="PS51787">
    <property type="entry name" value="LON_N"/>
    <property type="match status" value="1"/>
</dbReference>
<dbReference type="SMART" id="SM00464">
    <property type="entry name" value="LON"/>
    <property type="match status" value="1"/>
</dbReference>
<dbReference type="Gene3D" id="1.20.58.1480">
    <property type="match status" value="1"/>
</dbReference>
<dbReference type="InterPro" id="IPR003111">
    <property type="entry name" value="Lon_prtase_N"/>
</dbReference>
<proteinExistence type="predicted"/>
<sequence length="216" mass="24578">MSRMEIPLFPLNTVVFPGWPMPLHIFEPRYLEMVRTCAAEKSPFGIVMIKQGKAEEDTAVVPHNIGCTVEVTQVEELEDGRLLIMVVGQERFRLLSLSRRQPYLVGEVESLSYLPEERVWLQTAVNDLHPLVLNYLTTLTNLAENIKFDPSQIPTEPEALSHMAASLLQVPLETKQSLLEAQKVSSVLAFLSNQYRREIELLKQFPQQDMGNFSVN</sequence>
<dbReference type="InterPro" id="IPR046336">
    <property type="entry name" value="Lon_prtase_N_sf"/>
</dbReference>
<keyword evidence="2" id="KW-0645">Protease</keyword>
<dbReference type="GO" id="GO:0008233">
    <property type="term" value="F:peptidase activity"/>
    <property type="evidence" value="ECO:0007669"/>
    <property type="project" value="UniProtKB-KW"/>
</dbReference>
<name>A0A3B0VJ49_9ZZZZ</name>
<dbReference type="Gene3D" id="2.30.130.40">
    <property type="entry name" value="LON domain-like"/>
    <property type="match status" value="1"/>
</dbReference>
<gene>
    <name evidence="2" type="ORF">MNBD_CHLOROFLEXI01-3621</name>
</gene>
<reference evidence="2" key="1">
    <citation type="submission" date="2018-06" db="EMBL/GenBank/DDBJ databases">
        <authorList>
            <person name="Zhirakovskaya E."/>
        </authorList>
    </citation>
    <scope>NUCLEOTIDE SEQUENCE</scope>
</reference>
<accession>A0A3B0VJ49</accession>
<keyword evidence="2" id="KW-0378">Hydrolase</keyword>
<protein>
    <submittedName>
        <fullName evidence="2">Uncharacterized protein, similar to the N-terminal domain of Lon protease</fullName>
    </submittedName>
</protein>
<feature type="domain" description="Lon N-terminal" evidence="1">
    <location>
        <begin position="3"/>
        <end position="199"/>
    </location>
</feature>
<organism evidence="2">
    <name type="scientific">hydrothermal vent metagenome</name>
    <dbReference type="NCBI Taxonomy" id="652676"/>
    <lineage>
        <taxon>unclassified sequences</taxon>
        <taxon>metagenomes</taxon>
        <taxon>ecological metagenomes</taxon>
    </lineage>
</organism>
<dbReference type="PANTHER" id="PTHR46732">
    <property type="entry name" value="ATP-DEPENDENT PROTEASE LA (LON) DOMAIN PROTEIN"/>
    <property type="match status" value="1"/>
</dbReference>
<evidence type="ECO:0000313" key="2">
    <source>
        <dbReference type="EMBL" id="VAW31684.1"/>
    </source>
</evidence>
<dbReference type="PANTHER" id="PTHR46732:SF8">
    <property type="entry name" value="ATP-DEPENDENT PROTEASE LA (LON) DOMAIN PROTEIN"/>
    <property type="match status" value="1"/>
</dbReference>
<dbReference type="SUPFAM" id="SSF88697">
    <property type="entry name" value="PUA domain-like"/>
    <property type="match status" value="1"/>
</dbReference>
<dbReference type="Pfam" id="PF02190">
    <property type="entry name" value="LON_substr_bdg"/>
    <property type="match status" value="1"/>
</dbReference>
<evidence type="ECO:0000259" key="1">
    <source>
        <dbReference type="PROSITE" id="PS51787"/>
    </source>
</evidence>